<dbReference type="Proteomes" id="UP000238220">
    <property type="component" value="Unassembled WGS sequence"/>
</dbReference>
<feature type="domain" description="HTH marR-type" evidence="1">
    <location>
        <begin position="50"/>
        <end position="126"/>
    </location>
</feature>
<proteinExistence type="predicted"/>
<dbReference type="OrthoDB" id="8446812at2"/>
<evidence type="ECO:0000259" key="1">
    <source>
        <dbReference type="Pfam" id="PF13463"/>
    </source>
</evidence>
<accession>A0A2S5TAT4</accession>
<organism evidence="2 3">
    <name type="scientific">Solimonas fluminis</name>
    <dbReference type="NCBI Taxonomy" id="2086571"/>
    <lineage>
        <taxon>Bacteria</taxon>
        <taxon>Pseudomonadati</taxon>
        <taxon>Pseudomonadota</taxon>
        <taxon>Gammaproteobacteria</taxon>
        <taxon>Nevskiales</taxon>
        <taxon>Nevskiaceae</taxon>
        <taxon>Solimonas</taxon>
    </lineage>
</organism>
<dbReference type="RefSeq" id="WP_104232073.1">
    <property type="nucleotide sequence ID" value="NZ_PSNW01000015.1"/>
</dbReference>
<dbReference type="InterPro" id="IPR000835">
    <property type="entry name" value="HTH_MarR-typ"/>
</dbReference>
<name>A0A2S5TAT4_9GAMM</name>
<comment type="caution">
    <text evidence="2">The sequence shown here is derived from an EMBL/GenBank/DDBJ whole genome shotgun (WGS) entry which is preliminary data.</text>
</comment>
<evidence type="ECO:0000313" key="2">
    <source>
        <dbReference type="EMBL" id="PPE72113.1"/>
    </source>
</evidence>
<reference evidence="2 3" key="1">
    <citation type="submission" date="2018-02" db="EMBL/GenBank/DDBJ databases">
        <title>Genome sequencing of Solimonas sp. HR-BB.</title>
        <authorList>
            <person name="Lee Y."/>
            <person name="Jeon C.O."/>
        </authorList>
    </citation>
    <scope>NUCLEOTIDE SEQUENCE [LARGE SCALE GENOMIC DNA]</scope>
    <source>
        <strain evidence="2 3">HR-BB</strain>
    </source>
</reference>
<sequence>MNQKKGVSRTTEVRRIPHLNGPHELLELFYPIHYTVGMTIEDTLRSGKALNRHQTVIMWLIRSQGVDGKLMRRKFVEKAMMDWFEITSSSVSKALRAMSKPPLGLIQIMEDPDSGREKLIKLTPKGERFMLQMVTNGQALMRWAIDYMTPEEVDMGVHFLSLVARIFENAPRPREESDQDRTAPAR</sequence>
<dbReference type="SUPFAM" id="SSF46785">
    <property type="entry name" value="Winged helix' DNA-binding domain"/>
    <property type="match status" value="1"/>
</dbReference>
<protein>
    <recommendedName>
        <fullName evidence="1">HTH marR-type domain-containing protein</fullName>
    </recommendedName>
</protein>
<dbReference type="GO" id="GO:0003700">
    <property type="term" value="F:DNA-binding transcription factor activity"/>
    <property type="evidence" value="ECO:0007669"/>
    <property type="project" value="InterPro"/>
</dbReference>
<keyword evidence="3" id="KW-1185">Reference proteome</keyword>
<dbReference type="AlphaFoldDB" id="A0A2S5TAT4"/>
<dbReference type="InterPro" id="IPR036388">
    <property type="entry name" value="WH-like_DNA-bd_sf"/>
</dbReference>
<dbReference type="Pfam" id="PF13463">
    <property type="entry name" value="HTH_27"/>
    <property type="match status" value="1"/>
</dbReference>
<dbReference type="Gene3D" id="1.10.10.10">
    <property type="entry name" value="Winged helix-like DNA-binding domain superfamily/Winged helix DNA-binding domain"/>
    <property type="match status" value="1"/>
</dbReference>
<dbReference type="InterPro" id="IPR036390">
    <property type="entry name" value="WH_DNA-bd_sf"/>
</dbReference>
<gene>
    <name evidence="2" type="ORF">C3942_19630</name>
</gene>
<dbReference type="EMBL" id="PSNW01000015">
    <property type="protein sequence ID" value="PPE72113.1"/>
    <property type="molecule type" value="Genomic_DNA"/>
</dbReference>
<evidence type="ECO:0000313" key="3">
    <source>
        <dbReference type="Proteomes" id="UP000238220"/>
    </source>
</evidence>